<dbReference type="InterPro" id="IPR050275">
    <property type="entry name" value="PGM_Phosphatase"/>
</dbReference>
<gene>
    <name evidence="1" type="ORF">ICT70_10910</name>
</gene>
<dbReference type="PANTHER" id="PTHR48100">
    <property type="entry name" value="BROAD-SPECIFICITY PHOSPHATASE YOR283W-RELATED"/>
    <property type="match status" value="1"/>
</dbReference>
<protein>
    <submittedName>
        <fullName evidence="1">Histidine phosphatase family protein</fullName>
    </submittedName>
</protein>
<dbReference type="Gene3D" id="3.40.50.1240">
    <property type="entry name" value="Phosphoglycerate mutase-like"/>
    <property type="match status" value="1"/>
</dbReference>
<dbReference type="RefSeq" id="WP_191156520.1">
    <property type="nucleotide sequence ID" value="NZ_JACWUN010000012.1"/>
</dbReference>
<reference evidence="1" key="1">
    <citation type="submission" date="2020-09" db="EMBL/GenBank/DDBJ databases">
        <title>Pelobacter alkaliphilus sp. nov., a novel anaerobic arsenate-reducing bacterium from terrestrial mud volcano.</title>
        <authorList>
            <person name="Khomyakova M.A."/>
            <person name="Merkel A.Y."/>
            <person name="Slobodkin A.I."/>
        </authorList>
    </citation>
    <scope>NUCLEOTIDE SEQUENCE</scope>
    <source>
        <strain evidence="1">M08fum</strain>
    </source>
</reference>
<proteinExistence type="predicted"/>
<dbReference type="SMART" id="SM00855">
    <property type="entry name" value="PGAM"/>
    <property type="match status" value="1"/>
</dbReference>
<comment type="caution">
    <text evidence="1">The sequence shown here is derived from an EMBL/GenBank/DDBJ whole genome shotgun (WGS) entry which is preliminary data.</text>
</comment>
<dbReference type="GO" id="GO:0016791">
    <property type="term" value="F:phosphatase activity"/>
    <property type="evidence" value="ECO:0007669"/>
    <property type="project" value="TreeGrafter"/>
</dbReference>
<accession>A0A8J6R6A9</accession>
<organism evidence="1 2">
    <name type="scientific">Pelovirga terrestris</name>
    <dbReference type="NCBI Taxonomy" id="2771352"/>
    <lineage>
        <taxon>Bacteria</taxon>
        <taxon>Pseudomonadati</taxon>
        <taxon>Thermodesulfobacteriota</taxon>
        <taxon>Desulfuromonadia</taxon>
        <taxon>Geobacterales</taxon>
        <taxon>Geobacteraceae</taxon>
        <taxon>Pelovirga</taxon>
    </lineage>
</organism>
<dbReference type="EMBL" id="JACWUN010000012">
    <property type="protein sequence ID" value="MBD1401184.1"/>
    <property type="molecule type" value="Genomic_DNA"/>
</dbReference>
<dbReference type="Proteomes" id="UP000632828">
    <property type="component" value="Unassembled WGS sequence"/>
</dbReference>
<dbReference type="InterPro" id="IPR029033">
    <property type="entry name" value="His_PPase_superfam"/>
</dbReference>
<dbReference type="SUPFAM" id="SSF53254">
    <property type="entry name" value="Phosphoglycerate mutase-like"/>
    <property type="match status" value="1"/>
</dbReference>
<sequence>MSKPTRVHLLRHGQVEGFEEKRYNGQADTPLTVLGRRQSAGFAGRFQYRRLAAIYASDLQRCRFAADQIALFQRAQPVYRSELRELCAGDWEGIPWEVLQRDAAQLWQARLRDIVHIAPPGGESFYSLAERVRPELQQIISSHPGGEIVIVSHGGVNRLILLDALGAPLDSLVRIEQDYACHNIIDYYPDGRTSVSLLNGK</sequence>
<name>A0A8J6R6A9_9BACT</name>
<dbReference type="AlphaFoldDB" id="A0A8J6R6A9"/>
<dbReference type="InterPro" id="IPR013078">
    <property type="entry name" value="His_Pase_superF_clade-1"/>
</dbReference>
<dbReference type="Pfam" id="PF00300">
    <property type="entry name" value="His_Phos_1"/>
    <property type="match status" value="1"/>
</dbReference>
<keyword evidence="2" id="KW-1185">Reference proteome</keyword>
<evidence type="ECO:0000313" key="2">
    <source>
        <dbReference type="Proteomes" id="UP000632828"/>
    </source>
</evidence>
<evidence type="ECO:0000313" key="1">
    <source>
        <dbReference type="EMBL" id="MBD1401184.1"/>
    </source>
</evidence>
<dbReference type="CDD" id="cd07067">
    <property type="entry name" value="HP_PGM_like"/>
    <property type="match status" value="1"/>
</dbReference>